<dbReference type="SUPFAM" id="SSF55154">
    <property type="entry name" value="CYTH-like phosphatases"/>
    <property type="match status" value="1"/>
</dbReference>
<dbReference type="InterPro" id="IPR009195">
    <property type="entry name" value="Uncharacterised_YjbK"/>
</dbReference>
<dbReference type="EMBL" id="JQBS01000032">
    <property type="protein sequence ID" value="KRN56340.1"/>
    <property type="molecule type" value="Genomic_DNA"/>
</dbReference>
<dbReference type="PIRSF" id="PIRSF012526">
    <property type="entry name" value="CYTH_UCP012526"/>
    <property type="match status" value="1"/>
</dbReference>
<dbReference type="InterPro" id="IPR033469">
    <property type="entry name" value="CYTH-like_dom_sf"/>
</dbReference>
<dbReference type="GeneID" id="89588595"/>
<reference evidence="2 3" key="1">
    <citation type="journal article" date="2015" name="Genome Announc.">
        <title>Expanding the biotechnology potential of lactobacilli through comparative genomics of 213 strains and associated genera.</title>
        <authorList>
            <person name="Sun Z."/>
            <person name="Harris H.M."/>
            <person name="McCann A."/>
            <person name="Guo C."/>
            <person name="Argimon S."/>
            <person name="Zhang W."/>
            <person name="Yang X."/>
            <person name="Jeffery I.B."/>
            <person name="Cooney J.C."/>
            <person name="Kagawa T.F."/>
            <person name="Liu W."/>
            <person name="Song Y."/>
            <person name="Salvetti E."/>
            <person name="Wrobel A."/>
            <person name="Rasinkangas P."/>
            <person name="Parkhill J."/>
            <person name="Rea M.C."/>
            <person name="O'Sullivan O."/>
            <person name="Ritari J."/>
            <person name="Douillard F.P."/>
            <person name="Paul Ross R."/>
            <person name="Yang R."/>
            <person name="Briner A.E."/>
            <person name="Felis G.E."/>
            <person name="de Vos W.M."/>
            <person name="Barrangou R."/>
            <person name="Klaenhammer T.R."/>
            <person name="Caufield P.W."/>
            <person name="Cui Y."/>
            <person name="Zhang H."/>
            <person name="O'Toole P.W."/>
        </authorList>
    </citation>
    <scope>NUCLEOTIDE SEQUENCE [LARGE SCALE GENOMIC DNA]</scope>
    <source>
        <strain evidence="2 3">DSM 20623</strain>
    </source>
</reference>
<sequence>MSEQVEIEFKNMITLSEYKKLLQLFHAKEEDFFYQSNSYFDTPDWQLKLKHAGLRIRLLPEYAELTLKTPFENDLLETTDSFTLEEGKKMIQQGKIKSSGFVYTKLISLGINPDELRLLGNLATTRYEHKTKEGLFVLDHSVYCNQEDYELEFETAHHEEGKKIFQQFLIDQAIPTRPSKHKIARMIEANHQL</sequence>
<name>A0A0R2I3A1_CARDV</name>
<accession>A0A0R2I3A1</accession>
<protein>
    <submittedName>
        <fullName evidence="2">RNA thiamine triphosphatase</fullName>
    </submittedName>
</protein>
<dbReference type="InterPro" id="IPR023577">
    <property type="entry name" value="CYTH_domain"/>
</dbReference>
<comment type="caution">
    <text evidence="2">The sequence shown here is derived from an EMBL/GenBank/DDBJ whole genome shotgun (WGS) entry which is preliminary data.</text>
</comment>
<feature type="domain" description="CYTH" evidence="1">
    <location>
        <begin position="4"/>
        <end position="193"/>
    </location>
</feature>
<evidence type="ECO:0000259" key="1">
    <source>
        <dbReference type="PROSITE" id="PS51707"/>
    </source>
</evidence>
<proteinExistence type="predicted"/>
<gene>
    <name evidence="2" type="ORF">IV74_GL001454</name>
</gene>
<dbReference type="AlphaFoldDB" id="A0A0R2I3A1"/>
<organism evidence="2 3">
    <name type="scientific">Carnobacterium divergens DSM 20623</name>
    <dbReference type="NCBI Taxonomy" id="1449336"/>
    <lineage>
        <taxon>Bacteria</taxon>
        <taxon>Bacillati</taxon>
        <taxon>Bacillota</taxon>
        <taxon>Bacilli</taxon>
        <taxon>Lactobacillales</taxon>
        <taxon>Carnobacteriaceae</taxon>
        <taxon>Carnobacterium</taxon>
    </lineage>
</organism>
<evidence type="ECO:0000313" key="2">
    <source>
        <dbReference type="EMBL" id="KRN56340.1"/>
    </source>
</evidence>
<dbReference type="CDD" id="cd07762">
    <property type="entry name" value="CYTH-like_Pase_1"/>
    <property type="match status" value="1"/>
</dbReference>
<keyword evidence="3" id="KW-1185">Reference proteome</keyword>
<dbReference type="PROSITE" id="PS51707">
    <property type="entry name" value="CYTH"/>
    <property type="match status" value="1"/>
</dbReference>
<dbReference type="PATRIC" id="fig|1449336.4.peg.1484"/>
<dbReference type="eggNOG" id="COG4116">
    <property type="taxonomic scope" value="Bacteria"/>
</dbReference>
<dbReference type="RefSeq" id="WP_034570383.1">
    <property type="nucleotide sequence ID" value="NZ_JQBS01000032.1"/>
</dbReference>
<dbReference type="Pfam" id="PF01928">
    <property type="entry name" value="CYTH"/>
    <property type="match status" value="1"/>
</dbReference>
<evidence type="ECO:0000313" key="3">
    <source>
        <dbReference type="Proteomes" id="UP000051658"/>
    </source>
</evidence>
<dbReference type="Proteomes" id="UP000051658">
    <property type="component" value="Unassembled WGS sequence"/>
</dbReference>
<dbReference type="Gene3D" id="2.40.320.10">
    <property type="entry name" value="Hypothetical Protein Pfu-838710-001"/>
    <property type="match status" value="1"/>
</dbReference>
<dbReference type="SMART" id="SM01118">
    <property type="entry name" value="CYTH"/>
    <property type="match status" value="1"/>
</dbReference>